<dbReference type="Proteomes" id="UP000777002">
    <property type="component" value="Unassembled WGS sequence"/>
</dbReference>
<keyword evidence="12" id="KW-1185">Reference proteome</keyword>
<dbReference type="InterPro" id="IPR001347">
    <property type="entry name" value="SIS_dom"/>
</dbReference>
<dbReference type="SUPFAM" id="SSF53697">
    <property type="entry name" value="SIS domain"/>
    <property type="match status" value="1"/>
</dbReference>
<dbReference type="GO" id="GO:0004360">
    <property type="term" value="F:glutamine-fructose-6-phosphate transaminase (isomerizing) activity"/>
    <property type="evidence" value="ECO:0007669"/>
    <property type="project" value="UniProtKB-EC"/>
</dbReference>
<gene>
    <name evidence="8 11" type="primary">glmS</name>
    <name evidence="11" type="ORF">H5985_00170</name>
</gene>
<dbReference type="NCBIfam" id="TIGR01135">
    <property type="entry name" value="glmS"/>
    <property type="match status" value="1"/>
</dbReference>
<evidence type="ECO:0000313" key="12">
    <source>
        <dbReference type="Proteomes" id="UP000777002"/>
    </source>
</evidence>
<organism evidence="11 12">
    <name type="scientific">Parasutterella secunda</name>
    <dbReference type="NCBI Taxonomy" id="626947"/>
    <lineage>
        <taxon>Bacteria</taxon>
        <taxon>Pseudomonadati</taxon>
        <taxon>Pseudomonadota</taxon>
        <taxon>Betaproteobacteria</taxon>
        <taxon>Burkholderiales</taxon>
        <taxon>Sutterellaceae</taxon>
        <taxon>Parasutterella</taxon>
    </lineage>
</organism>
<feature type="domain" description="Glutamine amidotransferase type-2" evidence="9">
    <location>
        <begin position="2"/>
        <end position="216"/>
    </location>
</feature>
<dbReference type="Pfam" id="PF01380">
    <property type="entry name" value="SIS"/>
    <property type="match status" value="2"/>
</dbReference>
<name>A0ABS2GQE5_9BURK</name>
<dbReference type="InterPro" id="IPR017932">
    <property type="entry name" value="GATase_2_dom"/>
</dbReference>
<dbReference type="PANTHER" id="PTHR10937:SF0">
    <property type="entry name" value="GLUTAMINE--FRUCTOSE-6-PHOSPHATE TRANSAMINASE (ISOMERIZING)"/>
    <property type="match status" value="1"/>
</dbReference>
<keyword evidence="6" id="KW-0677">Repeat</keyword>
<dbReference type="RefSeq" id="WP_205049298.1">
    <property type="nucleotide sequence ID" value="NZ_JACJKX010000001.1"/>
</dbReference>
<dbReference type="InterPro" id="IPR046348">
    <property type="entry name" value="SIS_dom_sf"/>
</dbReference>
<dbReference type="HAMAP" id="MF_00164">
    <property type="entry name" value="GlmS"/>
    <property type="match status" value="1"/>
</dbReference>
<comment type="function">
    <text evidence="8">Catalyzes the first step in hexosamine metabolism, converting fructose-6P into glucosamine-6P using glutamine as a nitrogen source.</text>
</comment>
<accession>A0ABS2GQE5</accession>
<feature type="active site" description="Nucleophile; for GATase activity" evidence="8">
    <location>
        <position position="2"/>
    </location>
</feature>
<evidence type="ECO:0000313" key="11">
    <source>
        <dbReference type="EMBL" id="MBM6927696.1"/>
    </source>
</evidence>
<dbReference type="CDD" id="cd05008">
    <property type="entry name" value="SIS_GlmS_GlmD_1"/>
    <property type="match status" value="1"/>
</dbReference>
<reference evidence="11 12" key="1">
    <citation type="journal article" date="2021" name="Sci. Rep.">
        <title>The distribution of antibiotic resistance genes in chicken gut microbiota commensals.</title>
        <authorList>
            <person name="Juricova H."/>
            <person name="Matiasovicova J."/>
            <person name="Kubasova T."/>
            <person name="Cejkova D."/>
            <person name="Rychlik I."/>
        </authorList>
    </citation>
    <scope>NUCLEOTIDE SEQUENCE [LARGE SCALE GENOMIC DNA]</scope>
    <source>
        <strain evidence="11 12">An562</strain>
    </source>
</reference>
<dbReference type="InterPro" id="IPR029055">
    <property type="entry name" value="Ntn_hydrolases_N"/>
</dbReference>
<dbReference type="InterPro" id="IPR005855">
    <property type="entry name" value="GFAT"/>
</dbReference>
<dbReference type="SUPFAM" id="SSF56235">
    <property type="entry name" value="N-terminal nucleophile aminohydrolases (Ntn hydrolases)"/>
    <property type="match status" value="1"/>
</dbReference>
<dbReference type="EMBL" id="JACJKX010000001">
    <property type="protein sequence ID" value="MBM6927696.1"/>
    <property type="molecule type" value="Genomic_DNA"/>
</dbReference>
<dbReference type="PANTHER" id="PTHR10937">
    <property type="entry name" value="GLUCOSAMINE--FRUCTOSE-6-PHOSPHATE AMINOTRANSFERASE, ISOMERIZING"/>
    <property type="match status" value="1"/>
</dbReference>
<sequence>MCGIVAATSTRRNVVPLLVQGLKRLEYRGYDSCGVAVWNEGLKRVRSVSRVSELSEQIEKDHIEGYLGIAHTRWATHGAPLVCNAHPHFAGDQIALIHNGIIENYEEIREELRAKGVQFASQTDSEVLAHLVRDYYEGDLLKAVEAALNRVRGAYAIAVFCKEDPHRVIVARQGSPLVLGLGDGEMFAASDTMALAGETDRFIYMEDGDVADLTTDSYQVYSHQGREFVPVTREVCKVEAFSNAVELGPYRHYMQKEIFEQPRAIADTLEAVGDVTPGLFGEKAAEVFNDVDRILMIACGTSYYAALTSKYWLEGIAGIPCDVEIASEYRYRKSVPNPKTLVVTISQSGETADTLAALKHARDLGMTKTLTICNVATSAMVRESLLRYITRAGVEIGVASTKAFTTQLTALFLLTLCLAKVKGRLDPKDEAEYMRLLRHVPKAVSAVLALEPQVMAWAERFASKEDALFLGRGIHYPIALEGALKLKEISYIHAEAYPAGELKHGPLALVDESIPVVTVAPNDELLEKLKSNMKEVEARKGELYVFADADTGLESTEHIHVIRMPENYGPLSPILHVVPLQLLAYHTAFIRGNDVDKPRNLAKSVTTE</sequence>
<keyword evidence="4 8" id="KW-0032">Aminotransferase</keyword>
<keyword evidence="5 8" id="KW-0808">Transferase</keyword>
<dbReference type="PROSITE" id="PS51278">
    <property type="entry name" value="GATASE_TYPE_2"/>
    <property type="match status" value="1"/>
</dbReference>
<evidence type="ECO:0000256" key="6">
    <source>
        <dbReference type="ARBA" id="ARBA00022737"/>
    </source>
</evidence>
<proteinExistence type="inferred from homology"/>
<dbReference type="InterPro" id="IPR047084">
    <property type="entry name" value="GFAT_N"/>
</dbReference>
<dbReference type="NCBIfam" id="NF001484">
    <property type="entry name" value="PRK00331.1"/>
    <property type="match status" value="1"/>
</dbReference>
<dbReference type="Pfam" id="PF13522">
    <property type="entry name" value="GATase_6"/>
    <property type="match status" value="1"/>
</dbReference>
<feature type="domain" description="SIS" evidence="10">
    <location>
        <begin position="284"/>
        <end position="424"/>
    </location>
</feature>
<evidence type="ECO:0000256" key="1">
    <source>
        <dbReference type="ARBA" id="ARBA00001031"/>
    </source>
</evidence>
<evidence type="ECO:0000256" key="5">
    <source>
        <dbReference type="ARBA" id="ARBA00022679"/>
    </source>
</evidence>
<evidence type="ECO:0000256" key="4">
    <source>
        <dbReference type="ARBA" id="ARBA00022576"/>
    </source>
</evidence>
<evidence type="ECO:0000256" key="2">
    <source>
        <dbReference type="ARBA" id="ARBA00012916"/>
    </source>
</evidence>
<feature type="initiator methionine" description="Removed" evidence="8">
    <location>
        <position position="1"/>
    </location>
</feature>
<comment type="subcellular location">
    <subcellularLocation>
        <location evidence="8">Cytoplasm</location>
    </subcellularLocation>
</comment>
<feature type="active site" description="For Fru-6P isomerization activity" evidence="8">
    <location>
        <position position="603"/>
    </location>
</feature>
<protein>
    <recommendedName>
        <fullName evidence="3 8">Glutamine--fructose-6-phosphate aminotransferase [isomerizing]</fullName>
        <ecNumber evidence="2 8">2.6.1.16</ecNumber>
    </recommendedName>
    <alternativeName>
        <fullName evidence="8">D-fructose-6-phosphate amidotransferase</fullName>
    </alternativeName>
    <alternativeName>
        <fullName evidence="8">GFAT</fullName>
    </alternativeName>
    <alternativeName>
        <fullName evidence="8">Glucosamine-6-phosphate synthase</fullName>
    </alternativeName>
    <alternativeName>
        <fullName evidence="8">Hexosephosphate aminotransferase</fullName>
    </alternativeName>
    <alternativeName>
        <fullName evidence="8">L-glutamine--D-fructose-6-phosphate amidotransferase</fullName>
    </alternativeName>
</protein>
<evidence type="ECO:0000256" key="8">
    <source>
        <dbReference type="HAMAP-Rule" id="MF_00164"/>
    </source>
</evidence>
<dbReference type="CDD" id="cd05009">
    <property type="entry name" value="SIS_GlmS_GlmD_2"/>
    <property type="match status" value="1"/>
</dbReference>
<dbReference type="EC" id="2.6.1.16" evidence="2 8"/>
<evidence type="ECO:0000256" key="3">
    <source>
        <dbReference type="ARBA" id="ARBA00016090"/>
    </source>
</evidence>
<comment type="caution">
    <text evidence="11">The sequence shown here is derived from an EMBL/GenBank/DDBJ whole genome shotgun (WGS) entry which is preliminary data.</text>
</comment>
<evidence type="ECO:0000259" key="9">
    <source>
        <dbReference type="PROSITE" id="PS51278"/>
    </source>
</evidence>
<dbReference type="Gene3D" id="3.40.50.10490">
    <property type="entry name" value="Glucose-6-phosphate isomerase like protein, domain 1"/>
    <property type="match status" value="2"/>
</dbReference>
<dbReference type="CDD" id="cd00714">
    <property type="entry name" value="GFAT"/>
    <property type="match status" value="1"/>
</dbReference>
<dbReference type="InterPro" id="IPR035490">
    <property type="entry name" value="GlmS/FrlB_SIS"/>
</dbReference>
<keyword evidence="7" id="KW-0315">Glutamine amidotransferase</keyword>
<dbReference type="Gene3D" id="3.60.20.10">
    <property type="entry name" value="Glutamine Phosphoribosylpyrophosphate, subunit 1, domain 1"/>
    <property type="match status" value="1"/>
</dbReference>
<feature type="domain" description="SIS" evidence="10">
    <location>
        <begin position="457"/>
        <end position="598"/>
    </location>
</feature>
<comment type="subunit">
    <text evidence="8">Homodimer.</text>
</comment>
<evidence type="ECO:0000256" key="7">
    <source>
        <dbReference type="ARBA" id="ARBA00022962"/>
    </source>
</evidence>
<comment type="catalytic activity">
    <reaction evidence="1 8">
        <text>D-fructose 6-phosphate + L-glutamine = D-glucosamine 6-phosphate + L-glutamate</text>
        <dbReference type="Rhea" id="RHEA:13237"/>
        <dbReference type="ChEBI" id="CHEBI:29985"/>
        <dbReference type="ChEBI" id="CHEBI:58359"/>
        <dbReference type="ChEBI" id="CHEBI:58725"/>
        <dbReference type="ChEBI" id="CHEBI:61527"/>
        <dbReference type="EC" id="2.6.1.16"/>
    </reaction>
</comment>
<keyword evidence="8" id="KW-0963">Cytoplasm</keyword>
<evidence type="ECO:0000259" key="10">
    <source>
        <dbReference type="PROSITE" id="PS51464"/>
    </source>
</evidence>
<dbReference type="InterPro" id="IPR035466">
    <property type="entry name" value="GlmS/AgaS_SIS"/>
</dbReference>
<dbReference type="PROSITE" id="PS51464">
    <property type="entry name" value="SIS"/>
    <property type="match status" value="2"/>
</dbReference>